<comment type="catalytic activity">
    <reaction evidence="7">
        <text>NAD(+) + H2O = ADP-D-ribose + nicotinamide + H(+)</text>
        <dbReference type="Rhea" id="RHEA:16301"/>
        <dbReference type="ChEBI" id="CHEBI:15377"/>
        <dbReference type="ChEBI" id="CHEBI:15378"/>
        <dbReference type="ChEBI" id="CHEBI:17154"/>
        <dbReference type="ChEBI" id="CHEBI:57540"/>
        <dbReference type="ChEBI" id="CHEBI:57967"/>
        <dbReference type="EC" id="3.2.2.6"/>
    </reaction>
    <physiologicalReaction direction="left-to-right" evidence="7">
        <dbReference type="Rhea" id="RHEA:16302"/>
    </physiologicalReaction>
</comment>
<dbReference type="InterPro" id="IPR032675">
    <property type="entry name" value="LRR_dom_sf"/>
</dbReference>
<dbReference type="SMART" id="SM00255">
    <property type="entry name" value="TIR"/>
    <property type="match status" value="1"/>
</dbReference>
<dbReference type="OrthoDB" id="2018313at2759"/>
<evidence type="ECO:0000256" key="3">
    <source>
        <dbReference type="ARBA" id="ARBA00022737"/>
    </source>
</evidence>
<dbReference type="SUPFAM" id="SSF52058">
    <property type="entry name" value="L domain-like"/>
    <property type="match status" value="1"/>
</dbReference>
<dbReference type="InterPro" id="IPR000157">
    <property type="entry name" value="TIR_dom"/>
</dbReference>
<evidence type="ECO:0000256" key="2">
    <source>
        <dbReference type="ARBA" id="ARBA00022614"/>
    </source>
</evidence>
<dbReference type="SUPFAM" id="SSF46785">
    <property type="entry name" value="Winged helix' DNA-binding domain"/>
    <property type="match status" value="1"/>
</dbReference>
<keyword evidence="2" id="KW-0433">Leucine-rich repeat</keyword>
<gene>
    <name evidence="9" type="ORF">JCGZ_25445</name>
</gene>
<proteinExistence type="predicted"/>
<keyword evidence="4" id="KW-0378">Hydrolase</keyword>
<evidence type="ECO:0000256" key="4">
    <source>
        <dbReference type="ARBA" id="ARBA00022801"/>
    </source>
</evidence>
<organism evidence="9 10">
    <name type="scientific">Jatropha curcas</name>
    <name type="common">Barbados nut</name>
    <dbReference type="NCBI Taxonomy" id="180498"/>
    <lineage>
        <taxon>Eukaryota</taxon>
        <taxon>Viridiplantae</taxon>
        <taxon>Streptophyta</taxon>
        <taxon>Embryophyta</taxon>
        <taxon>Tracheophyta</taxon>
        <taxon>Spermatophyta</taxon>
        <taxon>Magnoliopsida</taxon>
        <taxon>eudicotyledons</taxon>
        <taxon>Gunneridae</taxon>
        <taxon>Pentapetalae</taxon>
        <taxon>rosids</taxon>
        <taxon>fabids</taxon>
        <taxon>Malpighiales</taxon>
        <taxon>Euphorbiaceae</taxon>
        <taxon>Crotonoideae</taxon>
        <taxon>Jatropheae</taxon>
        <taxon>Jatropha</taxon>
    </lineage>
</organism>
<dbReference type="InterPro" id="IPR042197">
    <property type="entry name" value="Apaf_helical"/>
</dbReference>
<dbReference type="AlphaFoldDB" id="A0A067LFQ8"/>
<dbReference type="Pfam" id="PF07725">
    <property type="entry name" value="LRR_3"/>
    <property type="match status" value="1"/>
</dbReference>
<reference evidence="9 10" key="1">
    <citation type="journal article" date="2014" name="PLoS ONE">
        <title>Global Analysis of Gene Expression Profiles in Physic Nut (Jatropha curcas L.) Seedlings Exposed to Salt Stress.</title>
        <authorList>
            <person name="Zhang L."/>
            <person name="Zhang C."/>
            <person name="Wu P."/>
            <person name="Chen Y."/>
            <person name="Li M."/>
            <person name="Jiang H."/>
            <person name="Wu G."/>
        </authorList>
    </citation>
    <scope>NUCLEOTIDE SEQUENCE [LARGE SCALE GENOMIC DNA]</scope>
    <source>
        <strain evidence="10">cv. GZQX0401</strain>
        <tissue evidence="9">Young leaves</tissue>
    </source>
</reference>
<evidence type="ECO:0000256" key="7">
    <source>
        <dbReference type="ARBA" id="ARBA00047304"/>
    </source>
</evidence>
<evidence type="ECO:0000256" key="5">
    <source>
        <dbReference type="ARBA" id="ARBA00022821"/>
    </source>
</evidence>
<dbReference type="InterPro" id="IPR027417">
    <property type="entry name" value="P-loop_NTPase"/>
</dbReference>
<evidence type="ECO:0000313" key="9">
    <source>
        <dbReference type="EMBL" id="KDP43340.1"/>
    </source>
</evidence>
<dbReference type="Gene3D" id="1.10.8.430">
    <property type="entry name" value="Helical domain of apoptotic protease-activating factors"/>
    <property type="match status" value="1"/>
</dbReference>
<dbReference type="FunFam" id="3.40.50.10140:FF:000007">
    <property type="entry name" value="Disease resistance protein (TIR-NBS-LRR class)"/>
    <property type="match status" value="1"/>
</dbReference>
<dbReference type="FunFam" id="1.10.8.430:FF:000002">
    <property type="entry name" value="Disease resistance protein (TIR-NBS-LRR class)"/>
    <property type="match status" value="1"/>
</dbReference>
<dbReference type="Gene3D" id="3.80.10.10">
    <property type="entry name" value="Ribonuclease Inhibitor"/>
    <property type="match status" value="2"/>
</dbReference>
<dbReference type="InterPro" id="IPR035897">
    <property type="entry name" value="Toll_tir_struct_dom_sf"/>
</dbReference>
<dbReference type="InterPro" id="IPR011713">
    <property type="entry name" value="Leu-rich_rpt_3"/>
</dbReference>
<dbReference type="InterPro" id="IPR044974">
    <property type="entry name" value="Disease_R_plants"/>
</dbReference>
<evidence type="ECO:0000313" key="10">
    <source>
        <dbReference type="Proteomes" id="UP000027138"/>
    </source>
</evidence>
<dbReference type="InterPro" id="IPR002182">
    <property type="entry name" value="NB-ARC"/>
</dbReference>
<dbReference type="GO" id="GO:0007165">
    <property type="term" value="P:signal transduction"/>
    <property type="evidence" value="ECO:0007669"/>
    <property type="project" value="InterPro"/>
</dbReference>
<feature type="domain" description="TIR" evidence="8">
    <location>
        <begin position="13"/>
        <end position="179"/>
    </location>
</feature>
<dbReference type="InterPro" id="IPR058192">
    <property type="entry name" value="WHD_ROQ1-like"/>
</dbReference>
<keyword evidence="3" id="KW-0677">Repeat</keyword>
<dbReference type="PANTHER" id="PTHR11017:SF354">
    <property type="entry name" value="ADP-RIBOSYL CYCLASE_CYCLIC ADP-RIBOSE HYDROLASE"/>
    <property type="match status" value="1"/>
</dbReference>
<dbReference type="Proteomes" id="UP000027138">
    <property type="component" value="Unassembled WGS sequence"/>
</dbReference>
<evidence type="ECO:0000256" key="6">
    <source>
        <dbReference type="ARBA" id="ARBA00023027"/>
    </source>
</evidence>
<dbReference type="InterPro" id="IPR036390">
    <property type="entry name" value="WH_DNA-bd_sf"/>
</dbReference>
<dbReference type="EC" id="3.2.2.6" evidence="1"/>
<sequence length="1131" mass="129454">MSLISSSTVPPKTNYDVFLSFRGSDTRINFTSHLYAALRRSHITTFVDDTRLERGEEISPNLLKAIEESKMSIVIFSKYYASSRWCLTELVHIIECMKSIKRMVLPIFYHVDPTDVRNQTGIFADGFLKVKERCGDVEMIERWISVLKEAANLSGWDSNNYRSESELCEAVVKQILNKLYPAYYSACSNLCGIDSHINKLLSFLSLGSKDVRFIGIWGMGGIGKTTIAEVLLSRISDQFDDCCFESNIREKSEKDKPVHLRKCLFSKLLQNENLSMEMYHVIPTFVLDMLRRKKVFIVLDDVNDFEQLEALAGNHDWFGPGSRVIVTSRDKEVLNNGVDDIYEVKGLKDSDSFQLLSMKAFKQKHPPKDFIELSVRVVKYAKGVPLALKVLGSHLCKRSQKEWESALDKLKQFPDSKIQKILEVSYDMLEQNEKDIFLDIACFFKGQDKDWVEDILNGGGAASMGINRLKDKCLVVIDKNKLEMHDLIQEMGQDIARRTDSQLWNSTNIYDTLITEMMKEAVEGIFLDMSKIGKDTNIDAIFETSQTKELQFLPNKLRLLHWEDYPYKSLPSNFFMENLVELNMKGSKVEQLWNGNKCPQRLKWLVLSESKHLKSLPDLSSASNLEEIILSSCKNLIDIPTSIQCLHKLVALDLHGCEKLRTLPKLAQLESLRFLCLVECSNLQMLLEVPRGIEILELEGCGLEEWSQDHRFFSNLEFLSIQQCKNLRSLPSIYLNSIEKLSLRYCSSLNKLPGITGNNIKELDLSYTAIEELPSTNERLSSLYELDVEGCKRLENLSVNICLLKSLGRLNLSGCSKLSKLPDLHGLCYLRQLFLNNCNKLEGLPKLPSQLEVLEASNCRLLKTAVSCIRPIEPGQLRGAAFKFNFVNCLNLDQNARSNIMGDAELRIKEIAICMVKELQLFYLDFDLALPGSETPEWFSFQTPGSSLNVDQLFPSNFISTLLDFAFCIVVEYQGPAVTLKEYSHFYLLVTCKCCLKTTKGNRQATITHYIYHGWPPFESDHVYLWYNHPETRDLSGWLRQNRDSVYEASFQFEAKCVHGGNVKLKRCGVHLLSAGNESRSQATDVNFMWKSLQSVRDSLHSRLTVIYEEEEQPPTRLKQLPRFYKLHGYR</sequence>
<accession>A0A067LFQ8</accession>
<keyword evidence="6" id="KW-0520">NAD</keyword>
<protein>
    <recommendedName>
        <fullName evidence="1">ADP-ribosyl cyclase/cyclic ADP-ribose hydrolase</fullName>
        <ecNumber evidence="1">3.2.2.6</ecNumber>
    </recommendedName>
</protein>
<keyword evidence="5" id="KW-0611">Plant defense</keyword>
<dbReference type="Pfam" id="PF23282">
    <property type="entry name" value="WHD_ROQ1"/>
    <property type="match status" value="1"/>
</dbReference>
<dbReference type="GO" id="GO:0006952">
    <property type="term" value="P:defense response"/>
    <property type="evidence" value="ECO:0007669"/>
    <property type="project" value="UniProtKB-KW"/>
</dbReference>
<dbReference type="SUPFAM" id="SSF52200">
    <property type="entry name" value="Toll/Interleukin receptor TIR domain"/>
    <property type="match status" value="1"/>
</dbReference>
<dbReference type="Gene3D" id="3.40.50.10140">
    <property type="entry name" value="Toll/interleukin-1 receptor homology (TIR) domain"/>
    <property type="match status" value="1"/>
</dbReference>
<dbReference type="InterPro" id="IPR045344">
    <property type="entry name" value="C-JID"/>
</dbReference>
<dbReference type="PROSITE" id="PS50104">
    <property type="entry name" value="TIR"/>
    <property type="match status" value="1"/>
</dbReference>
<evidence type="ECO:0000256" key="1">
    <source>
        <dbReference type="ARBA" id="ARBA00011982"/>
    </source>
</evidence>
<dbReference type="PANTHER" id="PTHR11017">
    <property type="entry name" value="LEUCINE-RICH REPEAT-CONTAINING PROTEIN"/>
    <property type="match status" value="1"/>
</dbReference>
<dbReference type="GO" id="GO:0061809">
    <property type="term" value="F:NAD+ nucleosidase activity, cyclic ADP-ribose generating"/>
    <property type="evidence" value="ECO:0007669"/>
    <property type="project" value="UniProtKB-EC"/>
</dbReference>
<dbReference type="EMBL" id="KK914271">
    <property type="protein sequence ID" value="KDP43340.1"/>
    <property type="molecule type" value="Genomic_DNA"/>
</dbReference>
<dbReference type="Gene3D" id="3.40.50.300">
    <property type="entry name" value="P-loop containing nucleotide triphosphate hydrolases"/>
    <property type="match status" value="1"/>
</dbReference>
<dbReference type="Pfam" id="PF00931">
    <property type="entry name" value="NB-ARC"/>
    <property type="match status" value="1"/>
</dbReference>
<evidence type="ECO:0000259" key="8">
    <source>
        <dbReference type="PROSITE" id="PS50104"/>
    </source>
</evidence>
<dbReference type="PRINTS" id="PR00364">
    <property type="entry name" value="DISEASERSIST"/>
</dbReference>
<dbReference type="Pfam" id="PF01582">
    <property type="entry name" value="TIR"/>
    <property type="match status" value="1"/>
</dbReference>
<dbReference type="SUPFAM" id="SSF52540">
    <property type="entry name" value="P-loop containing nucleoside triphosphate hydrolases"/>
    <property type="match status" value="1"/>
</dbReference>
<keyword evidence="10" id="KW-1185">Reference proteome</keyword>
<dbReference type="GO" id="GO:0043531">
    <property type="term" value="F:ADP binding"/>
    <property type="evidence" value="ECO:0007669"/>
    <property type="project" value="InterPro"/>
</dbReference>
<dbReference type="Pfam" id="PF20160">
    <property type="entry name" value="C-JID"/>
    <property type="match status" value="1"/>
</dbReference>
<name>A0A067LFQ8_JATCU</name>